<gene>
    <name evidence="6" type="ORF">SCF082_LOCUS39212</name>
</gene>
<feature type="domain" description="Anoctamin transmembrane" evidence="5">
    <location>
        <begin position="61"/>
        <end position="161"/>
    </location>
</feature>
<dbReference type="EMBL" id="CAXAMM010038971">
    <property type="protein sequence ID" value="CAK9082499.1"/>
    <property type="molecule type" value="Genomic_DNA"/>
</dbReference>
<accession>A0ABP0Q2P3</accession>
<evidence type="ECO:0000256" key="4">
    <source>
        <dbReference type="ARBA" id="ARBA00023136"/>
    </source>
</evidence>
<sequence length="229" mass="26982">MLRILRHALRKHVRVQLMEQEEVVRLFFPIHKWEGLQELHKKTRHLPQSHLFQLNMPDNVSEYFGAHVAAYFHFYNAFTRWLVIPAVFSAAFPFVRPHIPTHEAHRLDSCFGGFLCIWTTVFLARMKHTMNEKLLRWGMGESVQNVTPVRKNFKDELRGSCSENLRNLLHWTLVILFLSETVFFSRFIANWRGELFENPDGMTFGMQNTDAAKYFKYLVTANIKVVDAV</sequence>
<evidence type="ECO:0000256" key="2">
    <source>
        <dbReference type="ARBA" id="ARBA00022692"/>
    </source>
</evidence>
<name>A0ABP0Q2P3_9DINO</name>
<dbReference type="PANTHER" id="PTHR12308">
    <property type="entry name" value="ANOCTAMIN"/>
    <property type="match status" value="1"/>
</dbReference>
<dbReference type="Pfam" id="PF04547">
    <property type="entry name" value="Anoctamin"/>
    <property type="match status" value="1"/>
</dbReference>
<dbReference type="PANTHER" id="PTHR12308:SF73">
    <property type="entry name" value="ANOCTAMIN"/>
    <property type="match status" value="1"/>
</dbReference>
<evidence type="ECO:0000313" key="7">
    <source>
        <dbReference type="Proteomes" id="UP001642464"/>
    </source>
</evidence>
<keyword evidence="4" id="KW-0472">Membrane</keyword>
<keyword evidence="2" id="KW-0812">Transmembrane</keyword>
<organism evidence="6 7">
    <name type="scientific">Durusdinium trenchii</name>
    <dbReference type="NCBI Taxonomy" id="1381693"/>
    <lineage>
        <taxon>Eukaryota</taxon>
        <taxon>Sar</taxon>
        <taxon>Alveolata</taxon>
        <taxon>Dinophyceae</taxon>
        <taxon>Suessiales</taxon>
        <taxon>Symbiodiniaceae</taxon>
        <taxon>Durusdinium</taxon>
    </lineage>
</organism>
<comment type="caution">
    <text evidence="6">The sequence shown here is derived from an EMBL/GenBank/DDBJ whole genome shotgun (WGS) entry which is preliminary data.</text>
</comment>
<dbReference type="Proteomes" id="UP001642464">
    <property type="component" value="Unassembled WGS sequence"/>
</dbReference>
<evidence type="ECO:0000256" key="1">
    <source>
        <dbReference type="ARBA" id="ARBA00004141"/>
    </source>
</evidence>
<evidence type="ECO:0000313" key="6">
    <source>
        <dbReference type="EMBL" id="CAK9082499.1"/>
    </source>
</evidence>
<evidence type="ECO:0000256" key="3">
    <source>
        <dbReference type="ARBA" id="ARBA00022989"/>
    </source>
</evidence>
<keyword evidence="7" id="KW-1185">Reference proteome</keyword>
<dbReference type="InterPro" id="IPR007632">
    <property type="entry name" value="Anoctamin"/>
</dbReference>
<reference evidence="6 7" key="1">
    <citation type="submission" date="2024-02" db="EMBL/GenBank/DDBJ databases">
        <authorList>
            <person name="Chen Y."/>
            <person name="Shah S."/>
            <person name="Dougan E. K."/>
            <person name="Thang M."/>
            <person name="Chan C."/>
        </authorList>
    </citation>
    <scope>NUCLEOTIDE SEQUENCE [LARGE SCALE GENOMIC DNA]</scope>
</reference>
<evidence type="ECO:0000259" key="5">
    <source>
        <dbReference type="Pfam" id="PF04547"/>
    </source>
</evidence>
<dbReference type="InterPro" id="IPR049452">
    <property type="entry name" value="Anoctamin_TM"/>
</dbReference>
<protein>
    <submittedName>
        <fullName evidence="6">Anoctamin-8 (Transmembrane protein 16H)</fullName>
    </submittedName>
</protein>
<keyword evidence="3" id="KW-1133">Transmembrane helix</keyword>
<proteinExistence type="predicted"/>
<comment type="subcellular location">
    <subcellularLocation>
        <location evidence="1">Membrane</location>
        <topology evidence="1">Multi-pass membrane protein</topology>
    </subcellularLocation>
</comment>